<feature type="region of interest" description="Disordered" evidence="1">
    <location>
        <begin position="90"/>
        <end position="111"/>
    </location>
</feature>
<reference evidence="2" key="1">
    <citation type="submission" date="2020-10" db="EMBL/GenBank/DDBJ databases">
        <authorList>
            <person name="Han B."/>
            <person name="Lu T."/>
            <person name="Zhao Q."/>
            <person name="Huang X."/>
            <person name="Zhao Y."/>
        </authorList>
    </citation>
    <scope>NUCLEOTIDE SEQUENCE</scope>
</reference>
<accession>A0A811Q2C4</accession>
<proteinExistence type="predicted"/>
<feature type="region of interest" description="Disordered" evidence="1">
    <location>
        <begin position="13"/>
        <end position="43"/>
    </location>
</feature>
<evidence type="ECO:0000313" key="3">
    <source>
        <dbReference type="Proteomes" id="UP000604825"/>
    </source>
</evidence>
<keyword evidence="3" id="KW-1185">Reference proteome</keyword>
<comment type="caution">
    <text evidence="2">The sequence shown here is derived from an EMBL/GenBank/DDBJ whole genome shotgun (WGS) entry which is preliminary data.</text>
</comment>
<gene>
    <name evidence="2" type="ORF">NCGR_LOCUS36020</name>
</gene>
<dbReference type="AlphaFoldDB" id="A0A811Q2C4"/>
<protein>
    <submittedName>
        <fullName evidence="2">Uncharacterized protein</fullName>
    </submittedName>
</protein>
<feature type="compositionally biased region" description="Basic and acidic residues" evidence="1">
    <location>
        <begin position="13"/>
        <end position="31"/>
    </location>
</feature>
<dbReference type="Proteomes" id="UP000604825">
    <property type="component" value="Unassembled WGS sequence"/>
</dbReference>
<evidence type="ECO:0000256" key="1">
    <source>
        <dbReference type="SAM" id="MobiDB-lite"/>
    </source>
</evidence>
<feature type="compositionally biased region" description="Basic and acidic residues" evidence="1">
    <location>
        <begin position="100"/>
        <end position="111"/>
    </location>
</feature>
<dbReference type="EMBL" id="CAJGYO010000009">
    <property type="protein sequence ID" value="CAD6252365.1"/>
    <property type="molecule type" value="Genomic_DNA"/>
</dbReference>
<name>A0A811Q2C4_9POAL</name>
<evidence type="ECO:0000313" key="2">
    <source>
        <dbReference type="EMBL" id="CAD6252365.1"/>
    </source>
</evidence>
<organism evidence="2 3">
    <name type="scientific">Miscanthus lutarioriparius</name>
    <dbReference type="NCBI Taxonomy" id="422564"/>
    <lineage>
        <taxon>Eukaryota</taxon>
        <taxon>Viridiplantae</taxon>
        <taxon>Streptophyta</taxon>
        <taxon>Embryophyta</taxon>
        <taxon>Tracheophyta</taxon>
        <taxon>Spermatophyta</taxon>
        <taxon>Magnoliopsida</taxon>
        <taxon>Liliopsida</taxon>
        <taxon>Poales</taxon>
        <taxon>Poaceae</taxon>
        <taxon>PACMAD clade</taxon>
        <taxon>Panicoideae</taxon>
        <taxon>Andropogonodae</taxon>
        <taxon>Andropogoneae</taxon>
        <taxon>Saccharinae</taxon>
        <taxon>Miscanthus</taxon>
    </lineage>
</organism>
<sequence>MVNRSLFDKITETDMNEARQKALLKEDDSLGRQDQSQMSKKDKDILNTLKLGLNPGSSSAPTMTTMVNRSLFDKITETDTNEAEQKALLKESTHTLSSRPKSDVRKRQGQIKHVEATSKPRVKMVGASSLPALWN</sequence>